<dbReference type="Proteomes" id="UP000830835">
    <property type="component" value="Unassembled WGS sequence"/>
</dbReference>
<keyword evidence="11" id="KW-1185">Reference proteome</keyword>
<dbReference type="SUPFAM" id="SSF53448">
    <property type="entry name" value="Nucleotide-diphospho-sugar transferases"/>
    <property type="match status" value="1"/>
</dbReference>
<dbReference type="GO" id="GO:0016779">
    <property type="term" value="F:nucleotidyltransferase activity"/>
    <property type="evidence" value="ECO:0007669"/>
    <property type="project" value="UniProtKB-KW"/>
</dbReference>
<protein>
    <recommendedName>
        <fullName evidence="8">Probable molybdenum cofactor guanylyltransferase</fullName>
        <shortName evidence="8">MoCo guanylyltransferase</shortName>
        <ecNumber evidence="8">2.7.7.77</ecNumber>
    </recommendedName>
    <alternativeName>
        <fullName evidence="8">GTP:molybdopterin guanylyltransferase</fullName>
    </alternativeName>
    <alternativeName>
        <fullName evidence="8">Mo-MPT guanylyltransferase</fullName>
    </alternativeName>
    <alternativeName>
        <fullName evidence="8">Molybdopterin guanylyltransferase</fullName>
    </alternativeName>
    <alternativeName>
        <fullName evidence="8">Molybdopterin-guanine dinucleotide synthase</fullName>
        <shortName evidence="8">MGD synthase</shortName>
    </alternativeName>
</protein>
<gene>
    <name evidence="8" type="primary">mobA</name>
    <name evidence="10" type="ORF">JX360_03520</name>
</gene>
<comment type="similarity">
    <text evidence="8">Belongs to the MobA family.</text>
</comment>
<keyword evidence="2 8" id="KW-0808">Transferase</keyword>
<comment type="caution">
    <text evidence="10">The sequence shown here is derived from an EMBL/GenBank/DDBJ whole genome shotgun (WGS) entry which is preliminary data.</text>
</comment>
<feature type="domain" description="MobA-like NTP transferase" evidence="9">
    <location>
        <begin position="14"/>
        <end position="168"/>
    </location>
</feature>
<name>A0ABT0C861_THEVL</name>
<evidence type="ECO:0000259" key="9">
    <source>
        <dbReference type="Pfam" id="PF12804"/>
    </source>
</evidence>
<evidence type="ECO:0000256" key="8">
    <source>
        <dbReference type="HAMAP-Rule" id="MF_00316"/>
    </source>
</evidence>
<dbReference type="HAMAP" id="MF_00316">
    <property type="entry name" value="MobA"/>
    <property type="match status" value="1"/>
</dbReference>
<keyword evidence="6 8" id="KW-0342">GTP-binding</keyword>
<comment type="caution">
    <text evidence="8">Lacks conserved residue(s) required for the propagation of feature annotation.</text>
</comment>
<evidence type="ECO:0000256" key="1">
    <source>
        <dbReference type="ARBA" id="ARBA00022490"/>
    </source>
</evidence>
<evidence type="ECO:0000256" key="3">
    <source>
        <dbReference type="ARBA" id="ARBA00022723"/>
    </source>
</evidence>
<feature type="binding site" evidence="8">
    <location>
        <begin position="16"/>
        <end position="18"/>
    </location>
    <ligand>
        <name>GTP</name>
        <dbReference type="ChEBI" id="CHEBI:37565"/>
    </ligand>
</feature>
<evidence type="ECO:0000313" key="11">
    <source>
        <dbReference type="Proteomes" id="UP000830835"/>
    </source>
</evidence>
<evidence type="ECO:0000256" key="2">
    <source>
        <dbReference type="ARBA" id="ARBA00022679"/>
    </source>
</evidence>
<comment type="domain">
    <text evidence="8">The N-terminal domain determines nucleotide recognition and specific binding, while the C-terminal domain determines the specific binding to the target protein.</text>
</comment>
<dbReference type="Gene3D" id="3.90.550.10">
    <property type="entry name" value="Spore Coat Polysaccharide Biosynthesis Protein SpsA, Chain A"/>
    <property type="match status" value="1"/>
</dbReference>
<dbReference type="InterPro" id="IPR029044">
    <property type="entry name" value="Nucleotide-diphossugar_trans"/>
</dbReference>
<comment type="catalytic activity">
    <reaction evidence="8">
        <text>Mo-molybdopterin + GTP + H(+) = Mo-molybdopterin guanine dinucleotide + diphosphate</text>
        <dbReference type="Rhea" id="RHEA:34243"/>
        <dbReference type="ChEBI" id="CHEBI:15378"/>
        <dbReference type="ChEBI" id="CHEBI:33019"/>
        <dbReference type="ChEBI" id="CHEBI:37565"/>
        <dbReference type="ChEBI" id="CHEBI:71302"/>
        <dbReference type="ChEBI" id="CHEBI:71310"/>
        <dbReference type="EC" id="2.7.7.77"/>
    </reaction>
</comment>
<feature type="binding site" evidence="8">
    <location>
        <position position="110"/>
    </location>
    <ligand>
        <name>Mg(2+)</name>
        <dbReference type="ChEBI" id="CHEBI:18420"/>
    </ligand>
</feature>
<keyword evidence="10" id="KW-0548">Nucleotidyltransferase</keyword>
<reference evidence="10" key="1">
    <citation type="submission" date="2021-02" db="EMBL/GenBank/DDBJ databases">
        <title>The CRISPR/cas machinery reduction and long-range gene transfer in the hot spring cyanobacterium Synechococcus.</title>
        <authorList>
            <person name="Dvorak P."/>
            <person name="Jahodarova E."/>
            <person name="Hasler P."/>
            <person name="Poulickova A."/>
        </authorList>
    </citation>
    <scope>NUCLEOTIDE SEQUENCE</scope>
    <source>
        <strain evidence="10">Rupite</strain>
    </source>
</reference>
<sequence length="204" mass="22845">MTKAFSALPRVDTLVLAGGNSRRMGSDKALLLWQGIPLLRRVAQVAAACTERVYILTPWPERYTDVVDPGWHLWRESAPHRGPLLAFQEGVARLQAEAIPPDWVLLLACDMPCLDEQVLWEWRHRLGSLPPEMVAALPKTQRGWEPLCGFYRLSQMHQLEAFLQTGGGSFQDWLSGIPTVVLPLWQAQMLTNCNVPADLEGANP</sequence>
<dbReference type="EMBL" id="JAFIRA010000005">
    <property type="protein sequence ID" value="MCJ2541983.1"/>
    <property type="molecule type" value="Genomic_DNA"/>
</dbReference>
<keyword evidence="5 8" id="KW-0460">Magnesium</keyword>
<evidence type="ECO:0000256" key="6">
    <source>
        <dbReference type="ARBA" id="ARBA00023134"/>
    </source>
</evidence>
<accession>A0ABT0C861</accession>
<evidence type="ECO:0000256" key="5">
    <source>
        <dbReference type="ARBA" id="ARBA00022842"/>
    </source>
</evidence>
<dbReference type="EC" id="2.7.7.77" evidence="8"/>
<comment type="function">
    <text evidence="8">Transfers a GMP moiety from GTP to Mo-molybdopterin (Mo-MPT) cofactor (Moco or molybdenum cofactor) to form Mo-molybdopterin guanine dinucleotide (Mo-MGD) cofactor.</text>
</comment>
<keyword evidence="1 8" id="KW-0963">Cytoplasm</keyword>
<feature type="binding site" evidence="8">
    <location>
        <position position="110"/>
    </location>
    <ligand>
        <name>GTP</name>
        <dbReference type="ChEBI" id="CHEBI:37565"/>
    </ligand>
</feature>
<evidence type="ECO:0000313" key="10">
    <source>
        <dbReference type="EMBL" id="MCJ2541983.1"/>
    </source>
</evidence>
<dbReference type="PANTHER" id="PTHR19136">
    <property type="entry name" value="MOLYBDENUM COFACTOR GUANYLYLTRANSFERASE"/>
    <property type="match status" value="1"/>
</dbReference>
<keyword evidence="3 8" id="KW-0479">Metal-binding</keyword>
<dbReference type="NCBIfam" id="NF002741">
    <property type="entry name" value="PRK02726.1"/>
    <property type="match status" value="1"/>
</dbReference>
<dbReference type="Pfam" id="PF12804">
    <property type="entry name" value="NTP_transf_3"/>
    <property type="match status" value="1"/>
</dbReference>
<dbReference type="InterPro" id="IPR025877">
    <property type="entry name" value="MobA-like_NTP_Trfase"/>
</dbReference>
<proteinExistence type="inferred from homology"/>
<evidence type="ECO:0000256" key="7">
    <source>
        <dbReference type="ARBA" id="ARBA00023150"/>
    </source>
</evidence>
<comment type="cofactor">
    <cofactor evidence="8">
        <name>Mg(2+)</name>
        <dbReference type="ChEBI" id="CHEBI:18420"/>
    </cofactor>
</comment>
<comment type="subcellular location">
    <subcellularLocation>
        <location evidence="8">Cytoplasm</location>
    </subcellularLocation>
</comment>
<organism evidence="10 11">
    <name type="scientific">Thermostichus vulcanus str. 'Rupite'</name>
    <dbReference type="NCBI Taxonomy" id="2813851"/>
    <lineage>
        <taxon>Bacteria</taxon>
        <taxon>Bacillati</taxon>
        <taxon>Cyanobacteriota</taxon>
        <taxon>Cyanophyceae</taxon>
        <taxon>Thermostichales</taxon>
        <taxon>Thermostichaceae</taxon>
        <taxon>Thermostichus</taxon>
    </lineage>
</organism>
<keyword evidence="7 8" id="KW-0501">Molybdenum cofactor biosynthesis</keyword>
<keyword evidence="4 8" id="KW-0547">Nucleotide-binding</keyword>
<dbReference type="RefSeq" id="WP_244349194.1">
    <property type="nucleotide sequence ID" value="NZ_JAFIRA010000005.1"/>
</dbReference>
<dbReference type="PANTHER" id="PTHR19136:SF81">
    <property type="entry name" value="MOLYBDENUM COFACTOR GUANYLYLTRANSFERASE"/>
    <property type="match status" value="1"/>
</dbReference>
<evidence type="ECO:0000256" key="4">
    <source>
        <dbReference type="ARBA" id="ARBA00022741"/>
    </source>
</evidence>
<dbReference type="CDD" id="cd02503">
    <property type="entry name" value="MobA"/>
    <property type="match status" value="1"/>
</dbReference>
<dbReference type="InterPro" id="IPR013482">
    <property type="entry name" value="Molybde_CF_guanTrfase"/>
</dbReference>
<feature type="binding site" evidence="8">
    <location>
        <position position="28"/>
    </location>
    <ligand>
        <name>GTP</name>
        <dbReference type="ChEBI" id="CHEBI:37565"/>
    </ligand>
</feature>